<feature type="region of interest" description="Disordered" evidence="1">
    <location>
        <begin position="35"/>
        <end position="89"/>
    </location>
</feature>
<gene>
    <name evidence="2" type="ORF">ABVK49_01850</name>
</gene>
<evidence type="ECO:0000256" key="1">
    <source>
        <dbReference type="SAM" id="MobiDB-lite"/>
    </source>
</evidence>
<evidence type="ECO:0000313" key="2">
    <source>
        <dbReference type="EMBL" id="XCG55502.1"/>
    </source>
</evidence>
<protein>
    <submittedName>
        <fullName evidence="2">Uncharacterized protein</fullName>
    </submittedName>
</protein>
<proteinExistence type="predicted"/>
<sequence length="89" mass="9681">MYDAQPDPYCYPETSVLKNKLDLRTADELEAFEADAITQRGDEPLPDGDLSPLNCEPSTDTCFRMFPTGPVNTAPSGSRIAARSATPKT</sequence>
<dbReference type="InterPro" id="IPR036597">
    <property type="entry name" value="Fido-like_dom_sf"/>
</dbReference>
<dbReference type="EMBL" id="CP159249">
    <property type="protein sequence ID" value="XCG55502.1"/>
    <property type="molecule type" value="Genomic_DNA"/>
</dbReference>
<dbReference type="Gene3D" id="1.10.3290.10">
    <property type="entry name" value="Fido-like domain"/>
    <property type="match status" value="1"/>
</dbReference>
<dbReference type="AlphaFoldDB" id="A0AAU8D8P0"/>
<name>A0AAU8D8P0_9HYPH</name>
<accession>A0AAU8D8P0</accession>
<organism evidence="2">
    <name type="scientific">Mesorhizobium sp. WSM2239</name>
    <dbReference type="NCBI Taxonomy" id="3228852"/>
    <lineage>
        <taxon>Bacteria</taxon>
        <taxon>Pseudomonadati</taxon>
        <taxon>Pseudomonadota</taxon>
        <taxon>Alphaproteobacteria</taxon>
        <taxon>Hyphomicrobiales</taxon>
        <taxon>Phyllobacteriaceae</taxon>
        <taxon>Mesorhizobium</taxon>
    </lineage>
</organism>
<reference evidence="2" key="1">
    <citation type="submission" date="2024-06" db="EMBL/GenBank/DDBJ databases">
        <title>Mesorhizobium karijinii sp. nov., a symbiont of the iconic Swainsona formosa from arid Australia.</title>
        <authorList>
            <person name="Hill Y.J."/>
            <person name="Watkin E.L.J."/>
            <person name="O'Hara G.W."/>
            <person name="Terpolilli J."/>
            <person name="Tye M.L."/>
            <person name="Kohlmeier M.G."/>
        </authorList>
    </citation>
    <scope>NUCLEOTIDE SEQUENCE</scope>
    <source>
        <strain evidence="2">WSM2239</strain>
    </source>
</reference>